<feature type="transmembrane region" description="Helical" evidence="1">
    <location>
        <begin position="57"/>
        <end position="78"/>
    </location>
</feature>
<evidence type="ECO:0000313" key="2">
    <source>
        <dbReference type="EMBL" id="MDF8332366.1"/>
    </source>
</evidence>
<keyword evidence="3" id="KW-1185">Reference proteome</keyword>
<proteinExistence type="predicted"/>
<dbReference type="EMBL" id="JAROCY010000003">
    <property type="protein sequence ID" value="MDF8332366.1"/>
    <property type="molecule type" value="Genomic_DNA"/>
</dbReference>
<organism evidence="2 3">
    <name type="scientific">Novosphingobium cyanobacteriorum</name>
    <dbReference type="NCBI Taxonomy" id="3024215"/>
    <lineage>
        <taxon>Bacteria</taxon>
        <taxon>Pseudomonadati</taxon>
        <taxon>Pseudomonadota</taxon>
        <taxon>Alphaproteobacteria</taxon>
        <taxon>Sphingomonadales</taxon>
        <taxon>Sphingomonadaceae</taxon>
        <taxon>Novosphingobium</taxon>
    </lineage>
</organism>
<accession>A0ABT6CEM6</accession>
<dbReference type="PANTHER" id="PTHR34980">
    <property type="entry name" value="INNER MEMBRANE PROTEIN-RELATED-RELATED"/>
    <property type="match status" value="1"/>
</dbReference>
<gene>
    <name evidence="2" type="ORF">POM99_04060</name>
</gene>
<dbReference type="PANTHER" id="PTHR34980:SF2">
    <property type="entry name" value="INNER MEMBRANE PROTEIN YHAH-RELATED"/>
    <property type="match status" value="1"/>
</dbReference>
<comment type="caution">
    <text evidence="2">The sequence shown here is derived from an EMBL/GenBank/DDBJ whole genome shotgun (WGS) entry which is preliminary data.</text>
</comment>
<keyword evidence="1" id="KW-0812">Transmembrane</keyword>
<evidence type="ECO:0000256" key="1">
    <source>
        <dbReference type="SAM" id="Phobius"/>
    </source>
</evidence>
<dbReference type="RefSeq" id="WP_277275527.1">
    <property type="nucleotide sequence ID" value="NZ_JAROCY010000003.1"/>
</dbReference>
<keyword evidence="1" id="KW-1133">Transmembrane helix</keyword>
<dbReference type="Proteomes" id="UP001222770">
    <property type="component" value="Unassembled WGS sequence"/>
</dbReference>
<dbReference type="InterPro" id="IPR008523">
    <property type="entry name" value="DUF805"/>
</dbReference>
<sequence length="135" mass="15007">MEWMLMPYRRYADFSGRSRRKEYWMFALLSMIVAFVSVMLMFAGGMGSDGTAPGGTFWLGTLLIVVWGLGSIVPSIAVQVRRFHDQGRSGWMVLLGFIPYVGGIIVLVFMCLEGTRGPNQYGPDPKNPAQSDVFA</sequence>
<feature type="transmembrane region" description="Helical" evidence="1">
    <location>
        <begin position="23"/>
        <end position="45"/>
    </location>
</feature>
<evidence type="ECO:0000313" key="3">
    <source>
        <dbReference type="Proteomes" id="UP001222770"/>
    </source>
</evidence>
<protein>
    <submittedName>
        <fullName evidence="2">DUF805 domain-containing protein</fullName>
    </submittedName>
</protein>
<name>A0ABT6CEM6_9SPHN</name>
<reference evidence="2 3" key="1">
    <citation type="submission" date="2023-03" db="EMBL/GenBank/DDBJ databases">
        <title>Novosphingobium cyanobacteriorum sp. nov., isolated from a eutrophic reservoir during the Microcystis bloom period.</title>
        <authorList>
            <person name="Kang M."/>
            <person name="Le V."/>
            <person name="Ko S.-R."/>
            <person name="Lee S.-A."/>
            <person name="Ahn C.-Y."/>
        </authorList>
    </citation>
    <scope>NUCLEOTIDE SEQUENCE [LARGE SCALE GENOMIC DNA]</scope>
    <source>
        <strain evidence="2 3">HBC54</strain>
    </source>
</reference>
<feature type="transmembrane region" description="Helical" evidence="1">
    <location>
        <begin position="90"/>
        <end position="110"/>
    </location>
</feature>
<keyword evidence="1" id="KW-0472">Membrane</keyword>
<dbReference type="Pfam" id="PF05656">
    <property type="entry name" value="DUF805"/>
    <property type="match status" value="1"/>
</dbReference>